<dbReference type="InterPro" id="IPR016193">
    <property type="entry name" value="Cytidine_deaminase-like"/>
</dbReference>
<dbReference type="HOGENOM" id="CLU_056887_4_2_0"/>
<dbReference type="STRING" id="584708.Apau_0244"/>
<dbReference type="InterPro" id="IPR003786">
    <property type="entry name" value="FdhD"/>
</dbReference>
<dbReference type="PANTHER" id="PTHR30592:SF4">
    <property type="entry name" value="SULFUR CARRIER PROTEIN FDHD"/>
    <property type="match status" value="1"/>
</dbReference>
<dbReference type="Proteomes" id="UP000005096">
    <property type="component" value="Chromosome"/>
</dbReference>
<organism evidence="1 2">
    <name type="scientific">Aminomonas paucivorans DSM 12260</name>
    <dbReference type="NCBI Taxonomy" id="584708"/>
    <lineage>
        <taxon>Bacteria</taxon>
        <taxon>Thermotogati</taxon>
        <taxon>Synergistota</taxon>
        <taxon>Synergistia</taxon>
        <taxon>Synergistales</taxon>
        <taxon>Synergistaceae</taxon>
        <taxon>Aminomonas</taxon>
    </lineage>
</organism>
<keyword evidence="2" id="KW-1185">Reference proteome</keyword>
<dbReference type="eggNOG" id="COG1526">
    <property type="taxonomic scope" value="Bacteria"/>
</dbReference>
<dbReference type="Pfam" id="PF02634">
    <property type="entry name" value="FdhD-NarQ"/>
    <property type="match status" value="1"/>
</dbReference>
<dbReference type="EMBL" id="CM001022">
    <property type="protein sequence ID" value="EFQ22680.1"/>
    <property type="molecule type" value="Genomic_DNA"/>
</dbReference>
<name>E3CXT7_9BACT</name>
<dbReference type="SUPFAM" id="SSF53927">
    <property type="entry name" value="Cytidine deaminase-like"/>
    <property type="match status" value="1"/>
</dbReference>
<protein>
    <submittedName>
        <fullName evidence="1">Formate dehydrogenase family accessory protein FdhD</fullName>
    </submittedName>
</protein>
<dbReference type="PANTHER" id="PTHR30592">
    <property type="entry name" value="FORMATE DEHYDROGENASE"/>
    <property type="match status" value="1"/>
</dbReference>
<dbReference type="PIRSF" id="PIRSF015626">
    <property type="entry name" value="FdhD"/>
    <property type="match status" value="1"/>
</dbReference>
<dbReference type="PaxDb" id="584708-Apau_0244"/>
<dbReference type="AlphaFoldDB" id="E3CXT7"/>
<sequence length="276" mass="30025">METPVRRMEILRAFRDGTCRPWTDELLEEVPLTLEVDGLEEAQVILTRGNEELWALGNLACRRRILSREDVEDLSLEPGRVRVTRRTPREGIPPLARRLHTAATRLVDPKDLEAARLGPLKVRWSLPFASLEGVVAQLAEGPLFRKTGSVHVAVLVSTTTSRRFLVEDVGRHNAVDKAVGWALKEGLEPEDCFLAVSGRLPADMVYKAQGARIPLLASVSAATAAGVDAARRGGITLVGFAREGRMNVYAWPERIEGLTEPGAIGTPGTAPAAEGC</sequence>
<evidence type="ECO:0000313" key="1">
    <source>
        <dbReference type="EMBL" id="EFQ22680.1"/>
    </source>
</evidence>
<dbReference type="Gene3D" id="3.40.140.10">
    <property type="entry name" value="Cytidine Deaminase, domain 2"/>
    <property type="match status" value="1"/>
</dbReference>
<gene>
    <name evidence="1" type="ORF">Apau_0244</name>
</gene>
<dbReference type="RefSeq" id="WP_006299824.1">
    <property type="nucleotide sequence ID" value="NZ_CM001022.1"/>
</dbReference>
<reference evidence="1 2" key="1">
    <citation type="journal article" date="2010" name="Stand. Genomic Sci.">
        <title>Non-contiguous finished genome sequence of Aminomonas paucivorans type strain (GLU-3).</title>
        <authorList>
            <person name="Pitluck S."/>
            <person name="Yasawong M."/>
            <person name="Held B."/>
            <person name="Lapidus A."/>
            <person name="Nolan M."/>
            <person name="Copeland A."/>
            <person name="Lucas S."/>
            <person name="Del Rio T.G."/>
            <person name="Tice H."/>
            <person name="Cheng J.F."/>
            <person name="Chertkov O."/>
            <person name="Goodwin L."/>
            <person name="Tapia R."/>
            <person name="Han C."/>
            <person name="Liolios K."/>
            <person name="Ivanova N."/>
            <person name="Mavromatis K."/>
            <person name="Ovchinnikova G."/>
            <person name="Pati A."/>
            <person name="Chen A."/>
            <person name="Palaniappan K."/>
            <person name="Land M."/>
            <person name="Hauser L."/>
            <person name="Chang Y.J."/>
            <person name="Jeffries C.D."/>
            <person name="Pukall R."/>
            <person name="Spring S."/>
            <person name="Rohde M."/>
            <person name="Sikorski J."/>
            <person name="Goker M."/>
            <person name="Woyke T."/>
            <person name="Bristow J."/>
            <person name="Eisen J.A."/>
            <person name="Markowitz V."/>
            <person name="Hugenholtz P."/>
            <person name="Kyrpides N.C."/>
            <person name="Klenk H.P."/>
        </authorList>
    </citation>
    <scope>NUCLEOTIDE SEQUENCE [LARGE SCALE GENOMIC DNA]</scope>
    <source>
        <strain evidence="1 2">DSM 12260</strain>
    </source>
</reference>
<dbReference type="GO" id="GO:0016783">
    <property type="term" value="F:sulfurtransferase activity"/>
    <property type="evidence" value="ECO:0007669"/>
    <property type="project" value="InterPro"/>
</dbReference>
<accession>E3CXT7</accession>
<proteinExistence type="predicted"/>
<evidence type="ECO:0000313" key="2">
    <source>
        <dbReference type="Proteomes" id="UP000005096"/>
    </source>
</evidence>